<feature type="chain" id="PRO_5036309017" evidence="1">
    <location>
        <begin position="29"/>
        <end position="142"/>
    </location>
</feature>
<organism evidence="2 4">
    <name type="scientific">Janibacter indicus</name>
    <dbReference type="NCBI Taxonomy" id="857417"/>
    <lineage>
        <taxon>Bacteria</taxon>
        <taxon>Bacillati</taxon>
        <taxon>Actinomycetota</taxon>
        <taxon>Actinomycetes</taxon>
        <taxon>Micrococcales</taxon>
        <taxon>Intrasporangiaceae</taxon>
        <taxon>Janibacter</taxon>
    </lineage>
</organism>
<reference evidence="2 4" key="1">
    <citation type="submission" date="2015-11" db="EMBL/GenBank/DDBJ databases">
        <authorList>
            <person name="Zhang Y."/>
            <person name="Guo Z."/>
        </authorList>
    </citation>
    <scope>NUCLEOTIDE SEQUENCE [LARGE SCALE GENOMIC DNA]</scope>
    <source>
        <strain evidence="2 4">YFY001</strain>
    </source>
</reference>
<dbReference type="RefSeq" id="WP_072625847.1">
    <property type="nucleotide sequence ID" value="NZ_CP013290.1"/>
</dbReference>
<evidence type="ECO:0000256" key="1">
    <source>
        <dbReference type="SAM" id="SignalP"/>
    </source>
</evidence>
<gene>
    <name evidence="2" type="ORF">ASJ30_15130</name>
    <name evidence="3" type="ORF">IGS73_16770</name>
</gene>
<keyword evidence="4" id="KW-1185">Reference proteome</keyword>
<evidence type="ECO:0000313" key="4">
    <source>
        <dbReference type="Proteomes" id="UP000182938"/>
    </source>
</evidence>
<feature type="signal peptide" evidence="1">
    <location>
        <begin position="1"/>
        <end position="28"/>
    </location>
</feature>
<dbReference type="Proteomes" id="UP000593998">
    <property type="component" value="Chromosome"/>
</dbReference>
<name>A0A1L3MK56_9MICO</name>
<dbReference type="KEGG" id="jte:ASJ30_15130"/>
<accession>A0A1L3MK56</accession>
<reference evidence="3 5" key="2">
    <citation type="submission" date="2020-10" db="EMBL/GenBank/DDBJ databases">
        <title>Janibacter indicus TT2 genome sequence.</title>
        <authorList>
            <person name="Lee K."/>
            <person name="Ganzorig M."/>
        </authorList>
    </citation>
    <scope>NUCLEOTIDE SEQUENCE [LARGE SCALE GENOMIC DNA]</scope>
    <source>
        <strain evidence="3 5">TT2</strain>
    </source>
</reference>
<proteinExistence type="predicted"/>
<protein>
    <submittedName>
        <fullName evidence="2">Uncharacterized protein</fullName>
    </submittedName>
</protein>
<evidence type="ECO:0000313" key="2">
    <source>
        <dbReference type="EMBL" id="APH02711.1"/>
    </source>
</evidence>
<dbReference type="EMBL" id="CP013290">
    <property type="protein sequence ID" value="APH02711.1"/>
    <property type="molecule type" value="Genomic_DNA"/>
</dbReference>
<dbReference type="EMBL" id="CP062789">
    <property type="protein sequence ID" value="QOK22680.1"/>
    <property type="molecule type" value="Genomic_DNA"/>
</dbReference>
<dbReference type="AlphaFoldDB" id="A0A1L3MK56"/>
<keyword evidence="1" id="KW-0732">Signal</keyword>
<evidence type="ECO:0000313" key="5">
    <source>
        <dbReference type="Proteomes" id="UP000593998"/>
    </source>
</evidence>
<dbReference type="Proteomes" id="UP000182938">
    <property type="component" value="Chromosome"/>
</dbReference>
<evidence type="ECO:0000313" key="3">
    <source>
        <dbReference type="EMBL" id="QOK22680.1"/>
    </source>
</evidence>
<sequence>MRTRLFGVAAAVAMAAGIAGTTAAPANASGWSTVSTSTVGKSLSYSSWTSLGRSFKPVPGATYRYCVVGKGTTKANLQPTAFGTVASFTNSSKYVTRCTKSWRTPTGYGSTMYPTAAKLTKTGSVYISKVYVQRYYIGHVPV</sequence>